<evidence type="ECO:0000313" key="4">
    <source>
        <dbReference type="Proteomes" id="UP000054978"/>
    </source>
</evidence>
<evidence type="ECO:0000259" key="2">
    <source>
        <dbReference type="Pfam" id="PF00857"/>
    </source>
</evidence>
<accession>A0A158BM74</accession>
<reference evidence="3" key="1">
    <citation type="submission" date="2016-01" db="EMBL/GenBank/DDBJ databases">
        <authorList>
            <person name="Peeters C."/>
        </authorList>
    </citation>
    <scope>NUCLEOTIDE SEQUENCE [LARGE SCALE GENOMIC DNA]</scope>
    <source>
        <strain evidence="3">LMG 29326</strain>
    </source>
</reference>
<dbReference type="InterPro" id="IPR000868">
    <property type="entry name" value="Isochorismatase-like_dom"/>
</dbReference>
<keyword evidence="1 3" id="KW-0378">Hydrolase</keyword>
<comment type="caution">
    <text evidence="3">The sequence shown here is derived from an EMBL/GenBank/DDBJ whole genome shotgun (WGS) entry which is preliminary data.</text>
</comment>
<dbReference type="InterPro" id="IPR050272">
    <property type="entry name" value="Isochorismatase-like_hydrls"/>
</dbReference>
<sequence>MNACPKDRTALLFVDPYNDFLAEGGKLWPRVAQTQNAAHLHENLRRVASTVRSLGLPVFIVPHRRFEPGDIDAWAHPSPYLSTATRSLVFGRNTWGGEWFPDFAPQPGDTIVKEHWMSSGFANTDLDFLLKQRGISHVILIGLVANTCIETTGRFAAQLGYHVTLVRDATAAFSDEALHAAHEINARTYAHALVTTDELVAQLTAPE</sequence>
<dbReference type="EMBL" id="FCOB02000015">
    <property type="protein sequence ID" value="SAK71155.1"/>
    <property type="molecule type" value="Genomic_DNA"/>
</dbReference>
<evidence type="ECO:0000256" key="1">
    <source>
        <dbReference type="ARBA" id="ARBA00022801"/>
    </source>
</evidence>
<gene>
    <name evidence="3" type="ORF">AWB83_03438</name>
</gene>
<dbReference type="GO" id="GO:0016787">
    <property type="term" value="F:hydrolase activity"/>
    <property type="evidence" value="ECO:0007669"/>
    <property type="project" value="UniProtKB-KW"/>
</dbReference>
<dbReference type="SUPFAM" id="SSF52499">
    <property type="entry name" value="Isochorismatase-like hydrolases"/>
    <property type="match status" value="1"/>
</dbReference>
<evidence type="ECO:0000313" key="3">
    <source>
        <dbReference type="EMBL" id="SAK71155.1"/>
    </source>
</evidence>
<keyword evidence="4" id="KW-1185">Reference proteome</keyword>
<dbReference type="STRING" id="1777144.AWB83_03438"/>
<dbReference type="CDD" id="cd00431">
    <property type="entry name" value="cysteine_hydrolases"/>
    <property type="match status" value="1"/>
</dbReference>
<organism evidence="3 4">
    <name type="scientific">Caballeronia ptereochthonis</name>
    <dbReference type="NCBI Taxonomy" id="1777144"/>
    <lineage>
        <taxon>Bacteria</taxon>
        <taxon>Pseudomonadati</taxon>
        <taxon>Pseudomonadota</taxon>
        <taxon>Betaproteobacteria</taxon>
        <taxon>Burkholderiales</taxon>
        <taxon>Burkholderiaceae</taxon>
        <taxon>Caballeronia</taxon>
    </lineage>
</organism>
<dbReference type="AlphaFoldDB" id="A0A158BM74"/>
<protein>
    <submittedName>
        <fullName evidence="3">Isochorismatase hydrolase/endoribonuclease L-PSP</fullName>
    </submittedName>
</protein>
<dbReference type="OrthoDB" id="9781985at2"/>
<dbReference type="RefSeq" id="WP_087046837.1">
    <property type="nucleotide sequence ID" value="NZ_FCOB02000015.1"/>
</dbReference>
<dbReference type="PANTHER" id="PTHR43540">
    <property type="entry name" value="PEROXYUREIDOACRYLATE/UREIDOACRYLATE AMIDOHYDROLASE-RELATED"/>
    <property type="match status" value="1"/>
</dbReference>
<dbReference type="PANTHER" id="PTHR43540:SF16">
    <property type="entry name" value="ISOCHORISMATASE-LIKE DOMAIN-CONTAINING PROTEIN"/>
    <property type="match status" value="1"/>
</dbReference>
<feature type="domain" description="Isochorismatase-like" evidence="2">
    <location>
        <begin position="9"/>
        <end position="197"/>
    </location>
</feature>
<dbReference type="Gene3D" id="3.40.50.850">
    <property type="entry name" value="Isochorismatase-like"/>
    <property type="match status" value="1"/>
</dbReference>
<dbReference type="Proteomes" id="UP000054978">
    <property type="component" value="Unassembled WGS sequence"/>
</dbReference>
<dbReference type="Pfam" id="PF00857">
    <property type="entry name" value="Isochorismatase"/>
    <property type="match status" value="1"/>
</dbReference>
<name>A0A158BM74_9BURK</name>
<proteinExistence type="predicted"/>
<dbReference type="InterPro" id="IPR036380">
    <property type="entry name" value="Isochorismatase-like_sf"/>
</dbReference>